<sequence length="312" mass="36422">MEQGSPSAKVISQHFMNGRLKNEDDRSLILQSDSIKSEIQVKVEPDLDDTSLLDVNELGTFPHSQGNIKEEFLDLGLQILPIGLMPPVEMEEEFEITKSTHSSPDEPLNRRSDSLSKRKKSTDKQTMTRKRKLTERTEQIILTEMNSDVSNKGKKCLVMQGGKGRTSDKQRKEERFHCETCGKEFQRSDLLTDHVKIHRRQKPYACGQCEMKFAKPSYLQIHLRRHAGDRPFPCNQCEKRFFDIYDLRVHQRDHTGERPYMCPECGKSFKRVYVLNKHKQTHSQERPFQCSVCGKAYRYGYSYRLHLKDHLD</sequence>
<dbReference type="FunFam" id="3.30.160.60:FF:002343">
    <property type="entry name" value="Zinc finger protein 33A"/>
    <property type="match status" value="2"/>
</dbReference>
<gene>
    <name evidence="15" type="primary">LOC113112536</name>
</gene>
<dbReference type="SUPFAM" id="SSF57667">
    <property type="entry name" value="beta-beta-alpha zinc fingers"/>
    <property type="match status" value="3"/>
</dbReference>
<feature type="domain" description="C2H2-type" evidence="13">
    <location>
        <begin position="232"/>
        <end position="259"/>
    </location>
</feature>
<dbReference type="PROSITE" id="PS00028">
    <property type="entry name" value="ZINC_FINGER_C2H2_1"/>
    <property type="match status" value="5"/>
</dbReference>
<dbReference type="SMART" id="SM00355">
    <property type="entry name" value="ZnF_C2H2"/>
    <property type="match status" value="5"/>
</dbReference>
<dbReference type="OrthoDB" id="654211at2759"/>
<dbReference type="Gene3D" id="3.30.160.60">
    <property type="entry name" value="Classic Zinc Finger"/>
    <property type="match status" value="5"/>
</dbReference>
<evidence type="ECO:0000256" key="5">
    <source>
        <dbReference type="ARBA" id="ARBA00022771"/>
    </source>
</evidence>
<dbReference type="Proteomes" id="UP000515129">
    <property type="component" value="Chromosome 13"/>
</dbReference>
<dbReference type="RefSeq" id="XP_026133985.1">
    <property type="nucleotide sequence ID" value="XM_026278200.1"/>
</dbReference>
<organism evidence="14 15">
    <name type="scientific">Carassius auratus</name>
    <name type="common">Goldfish</name>
    <dbReference type="NCBI Taxonomy" id="7957"/>
    <lineage>
        <taxon>Eukaryota</taxon>
        <taxon>Metazoa</taxon>
        <taxon>Chordata</taxon>
        <taxon>Craniata</taxon>
        <taxon>Vertebrata</taxon>
        <taxon>Euteleostomi</taxon>
        <taxon>Actinopterygii</taxon>
        <taxon>Neopterygii</taxon>
        <taxon>Teleostei</taxon>
        <taxon>Ostariophysi</taxon>
        <taxon>Cypriniformes</taxon>
        <taxon>Cyprinidae</taxon>
        <taxon>Cyprininae</taxon>
        <taxon>Carassius</taxon>
    </lineage>
</organism>
<dbReference type="FunFam" id="3.30.160.60:FF:000224">
    <property type="entry name" value="Zinc finger protein 329"/>
    <property type="match status" value="1"/>
</dbReference>
<dbReference type="GO" id="GO:0003677">
    <property type="term" value="F:DNA binding"/>
    <property type="evidence" value="ECO:0007669"/>
    <property type="project" value="UniProtKB-KW"/>
</dbReference>
<keyword evidence="14" id="KW-1185">Reference proteome</keyword>
<proteinExistence type="inferred from homology"/>
<feature type="domain" description="C2H2-type" evidence="13">
    <location>
        <begin position="176"/>
        <end position="203"/>
    </location>
</feature>
<evidence type="ECO:0000313" key="15">
    <source>
        <dbReference type="RefSeq" id="XP_026133985.1"/>
    </source>
</evidence>
<evidence type="ECO:0000256" key="10">
    <source>
        <dbReference type="ARBA" id="ARBA00023242"/>
    </source>
</evidence>
<keyword evidence="8" id="KW-0238">DNA-binding</keyword>
<evidence type="ECO:0000256" key="7">
    <source>
        <dbReference type="ARBA" id="ARBA00023015"/>
    </source>
</evidence>
<evidence type="ECO:0000256" key="12">
    <source>
        <dbReference type="SAM" id="MobiDB-lite"/>
    </source>
</evidence>
<keyword evidence="7" id="KW-0805">Transcription regulation</keyword>
<dbReference type="InterPro" id="IPR036236">
    <property type="entry name" value="Znf_C2H2_sf"/>
</dbReference>
<comment type="subcellular location">
    <subcellularLocation>
        <location evidence="1">Nucleus</location>
    </subcellularLocation>
</comment>
<dbReference type="Pfam" id="PF13912">
    <property type="entry name" value="zf-C2H2_6"/>
    <property type="match status" value="1"/>
</dbReference>
<protein>
    <submittedName>
        <fullName evidence="15">Zinc finger protein 37 homolog</fullName>
    </submittedName>
</protein>
<dbReference type="PANTHER" id="PTHR16515">
    <property type="entry name" value="PR DOMAIN ZINC FINGER PROTEIN"/>
    <property type="match status" value="1"/>
</dbReference>
<feature type="region of interest" description="Disordered" evidence="12">
    <location>
        <begin position="93"/>
        <end position="133"/>
    </location>
</feature>
<feature type="domain" description="C2H2-type" evidence="13">
    <location>
        <begin position="288"/>
        <end position="312"/>
    </location>
</feature>
<evidence type="ECO:0000259" key="13">
    <source>
        <dbReference type="PROSITE" id="PS50157"/>
    </source>
</evidence>
<keyword evidence="4" id="KW-0677">Repeat</keyword>
<feature type="compositionally biased region" description="Basic and acidic residues" evidence="12">
    <location>
        <begin position="95"/>
        <end position="116"/>
    </location>
</feature>
<dbReference type="GeneID" id="113112536"/>
<reference evidence="15" key="1">
    <citation type="submission" date="2025-08" db="UniProtKB">
        <authorList>
            <consortium name="RefSeq"/>
        </authorList>
    </citation>
    <scope>IDENTIFICATION</scope>
    <source>
        <strain evidence="15">Wakin</strain>
        <tissue evidence="15">Muscle</tissue>
    </source>
</reference>
<dbReference type="PANTHER" id="PTHR16515:SF49">
    <property type="entry name" value="GASTRULA ZINC FINGER PROTEIN XLCGF49.1-LIKE-RELATED"/>
    <property type="match status" value="1"/>
</dbReference>
<evidence type="ECO:0000256" key="1">
    <source>
        <dbReference type="ARBA" id="ARBA00004123"/>
    </source>
</evidence>
<evidence type="ECO:0000256" key="6">
    <source>
        <dbReference type="ARBA" id="ARBA00022833"/>
    </source>
</evidence>
<feature type="domain" description="C2H2-type" evidence="13">
    <location>
        <begin position="204"/>
        <end position="231"/>
    </location>
</feature>
<evidence type="ECO:0000256" key="2">
    <source>
        <dbReference type="ARBA" id="ARBA00006991"/>
    </source>
</evidence>
<feature type="domain" description="C2H2-type" evidence="13">
    <location>
        <begin position="260"/>
        <end position="287"/>
    </location>
</feature>
<dbReference type="Pfam" id="PF00096">
    <property type="entry name" value="zf-C2H2"/>
    <property type="match status" value="4"/>
</dbReference>
<evidence type="ECO:0000313" key="14">
    <source>
        <dbReference type="Proteomes" id="UP000515129"/>
    </source>
</evidence>
<dbReference type="InterPro" id="IPR050331">
    <property type="entry name" value="Zinc_finger"/>
</dbReference>
<keyword evidence="5 11" id="KW-0863">Zinc-finger</keyword>
<evidence type="ECO:0000256" key="11">
    <source>
        <dbReference type="PROSITE-ProRule" id="PRU00042"/>
    </source>
</evidence>
<dbReference type="InterPro" id="IPR013087">
    <property type="entry name" value="Znf_C2H2_type"/>
</dbReference>
<comment type="similarity">
    <text evidence="2">Belongs to the krueppel C2H2-type zinc-finger protein family.</text>
</comment>
<dbReference type="GO" id="GO:0005634">
    <property type="term" value="C:nucleus"/>
    <property type="evidence" value="ECO:0007669"/>
    <property type="project" value="UniProtKB-SubCell"/>
</dbReference>
<keyword evidence="3" id="KW-0479">Metal-binding</keyword>
<dbReference type="AlphaFoldDB" id="A0A6P6QNU2"/>
<feature type="compositionally biased region" description="Basic residues" evidence="12">
    <location>
        <begin position="117"/>
        <end position="133"/>
    </location>
</feature>
<evidence type="ECO:0000256" key="9">
    <source>
        <dbReference type="ARBA" id="ARBA00023163"/>
    </source>
</evidence>
<dbReference type="GO" id="GO:0010468">
    <property type="term" value="P:regulation of gene expression"/>
    <property type="evidence" value="ECO:0007669"/>
    <property type="project" value="TreeGrafter"/>
</dbReference>
<name>A0A6P6QNU2_CARAU</name>
<accession>A0A6P6QNU2</accession>
<dbReference type="GO" id="GO:0008270">
    <property type="term" value="F:zinc ion binding"/>
    <property type="evidence" value="ECO:0007669"/>
    <property type="project" value="UniProtKB-KW"/>
</dbReference>
<evidence type="ECO:0000256" key="8">
    <source>
        <dbReference type="ARBA" id="ARBA00023125"/>
    </source>
</evidence>
<evidence type="ECO:0000256" key="3">
    <source>
        <dbReference type="ARBA" id="ARBA00022723"/>
    </source>
</evidence>
<keyword evidence="9" id="KW-0804">Transcription</keyword>
<dbReference type="KEGG" id="caua:113112536"/>
<keyword evidence="10" id="KW-0539">Nucleus</keyword>
<dbReference type="PROSITE" id="PS50157">
    <property type="entry name" value="ZINC_FINGER_C2H2_2"/>
    <property type="match status" value="5"/>
</dbReference>
<keyword evidence="6" id="KW-0862">Zinc</keyword>
<evidence type="ECO:0000256" key="4">
    <source>
        <dbReference type="ARBA" id="ARBA00022737"/>
    </source>
</evidence>